<dbReference type="PANTHER" id="PTHR33393:SF13">
    <property type="entry name" value="PGA BIOSYNTHESIS PROTEIN CAPA"/>
    <property type="match status" value="1"/>
</dbReference>
<dbReference type="PROSITE" id="PS51257">
    <property type="entry name" value="PROKAR_LIPOPROTEIN"/>
    <property type="match status" value="1"/>
</dbReference>
<feature type="chain" id="PRO_5002511791" evidence="2">
    <location>
        <begin position="21"/>
        <end position="379"/>
    </location>
</feature>
<dbReference type="InterPro" id="IPR019079">
    <property type="entry name" value="Capsule_synth_CapA"/>
</dbReference>
<proteinExistence type="inferred from homology"/>
<dbReference type="Gene3D" id="3.60.21.10">
    <property type="match status" value="1"/>
</dbReference>
<dbReference type="SMART" id="SM00854">
    <property type="entry name" value="PGA_cap"/>
    <property type="match status" value="1"/>
</dbReference>
<gene>
    <name evidence="4" type="ORF">DB32_002282</name>
</gene>
<protein>
    <submittedName>
        <fullName evidence="4">Capsule biosynthesis protein capA</fullName>
    </submittedName>
</protein>
<dbReference type="PANTHER" id="PTHR33393">
    <property type="entry name" value="POLYGLUTAMINE SYNTHESIS ACCESSORY PROTEIN RV0574C-RELATED"/>
    <property type="match status" value="1"/>
</dbReference>
<accession>A0A0F6W1V5</accession>
<keyword evidence="5" id="KW-1185">Reference proteome</keyword>
<dbReference type="Proteomes" id="UP000034883">
    <property type="component" value="Chromosome"/>
</dbReference>
<sequence length="379" mass="40833">MLRRGSWIAFLIASSLACWASAQSRSAARAVTIGGSGDLLLHLRVIASAGYAEHGWDSVLGALGSIVTPDEIAFANLETPLSMERPPETGSPPILGAPPEAAPALARAGIDVLSVANNHAYDQRATGLARTIAAVRGAGMGAIGAGPTMDDALAAHVIERGGLRVAFVALTDHINSGPGSEAPVSVIARWEDDEVVAAALERARRDADLLVVSVHWSHDFFDHPSSGQRRRARFLVEHGADLILAHGPHVLHDVERLPSPRGDALCAYSLGNLLSNQGMRYRVTRPHVEGAHPATMLPGTRDGVWLRTRIEVQDGRVRIPQVEGVPLYTFNNYFARVARQTRQEEIRIARLRDVDDEPLRDERRRAIASALGPVVTLLE</sequence>
<dbReference type="InterPro" id="IPR029052">
    <property type="entry name" value="Metallo-depent_PP-like"/>
</dbReference>
<evidence type="ECO:0000313" key="4">
    <source>
        <dbReference type="EMBL" id="AKF05133.1"/>
    </source>
</evidence>
<dbReference type="SUPFAM" id="SSF56300">
    <property type="entry name" value="Metallo-dependent phosphatases"/>
    <property type="match status" value="1"/>
</dbReference>
<dbReference type="STRING" id="927083.DB32_002282"/>
<dbReference type="InterPro" id="IPR052169">
    <property type="entry name" value="CW_Biosynth-Accessory"/>
</dbReference>
<evidence type="ECO:0000259" key="3">
    <source>
        <dbReference type="SMART" id="SM00854"/>
    </source>
</evidence>
<dbReference type="AlphaFoldDB" id="A0A0F6W1V5"/>
<dbReference type="Pfam" id="PF09587">
    <property type="entry name" value="PGA_cap"/>
    <property type="match status" value="1"/>
</dbReference>
<reference evidence="4 5" key="1">
    <citation type="submission" date="2015-03" db="EMBL/GenBank/DDBJ databases">
        <title>Genome assembly of Sandaracinus amylolyticus DSM 53668.</title>
        <authorList>
            <person name="Sharma G."/>
            <person name="Subramanian S."/>
        </authorList>
    </citation>
    <scope>NUCLEOTIDE SEQUENCE [LARGE SCALE GENOMIC DNA]</scope>
    <source>
        <strain evidence="4 5">DSM 53668</strain>
    </source>
</reference>
<name>A0A0F6W1V5_9BACT</name>
<organism evidence="4 5">
    <name type="scientific">Sandaracinus amylolyticus</name>
    <dbReference type="NCBI Taxonomy" id="927083"/>
    <lineage>
        <taxon>Bacteria</taxon>
        <taxon>Pseudomonadati</taxon>
        <taxon>Myxococcota</taxon>
        <taxon>Polyangia</taxon>
        <taxon>Polyangiales</taxon>
        <taxon>Sandaracinaceae</taxon>
        <taxon>Sandaracinus</taxon>
    </lineage>
</organism>
<dbReference type="RefSeq" id="WP_053232404.1">
    <property type="nucleotide sequence ID" value="NZ_CP011125.1"/>
</dbReference>
<dbReference type="EMBL" id="CP011125">
    <property type="protein sequence ID" value="AKF05133.1"/>
    <property type="molecule type" value="Genomic_DNA"/>
</dbReference>
<feature type="signal peptide" evidence="2">
    <location>
        <begin position="1"/>
        <end position="20"/>
    </location>
</feature>
<dbReference type="OrthoDB" id="5405713at2"/>
<evidence type="ECO:0000256" key="1">
    <source>
        <dbReference type="ARBA" id="ARBA00005662"/>
    </source>
</evidence>
<feature type="domain" description="Capsule synthesis protein CapA" evidence="3">
    <location>
        <begin position="32"/>
        <end position="277"/>
    </location>
</feature>
<keyword evidence="2" id="KW-0732">Signal</keyword>
<evidence type="ECO:0000313" key="5">
    <source>
        <dbReference type="Proteomes" id="UP000034883"/>
    </source>
</evidence>
<dbReference type="KEGG" id="samy:DB32_002282"/>
<evidence type="ECO:0000256" key="2">
    <source>
        <dbReference type="SAM" id="SignalP"/>
    </source>
</evidence>
<comment type="similarity">
    <text evidence="1">Belongs to the CapA family.</text>
</comment>